<reference evidence="1 2" key="1">
    <citation type="submission" date="2020-08" db="EMBL/GenBank/DDBJ databases">
        <title>Genomic Encyclopedia of Type Strains, Phase IV (KMG-IV): sequencing the most valuable type-strain genomes for metagenomic binning, comparative biology and taxonomic classification.</title>
        <authorList>
            <person name="Goeker M."/>
        </authorList>
    </citation>
    <scope>NUCLEOTIDE SEQUENCE [LARGE SCALE GENOMIC DNA]</scope>
    <source>
        <strain evidence="1 2">DSM 103462</strain>
    </source>
</reference>
<evidence type="ECO:0000313" key="2">
    <source>
        <dbReference type="Proteomes" id="UP000518887"/>
    </source>
</evidence>
<organism evidence="1 2">
    <name type="scientific">Treponema ruminis</name>
    <dbReference type="NCBI Taxonomy" id="744515"/>
    <lineage>
        <taxon>Bacteria</taxon>
        <taxon>Pseudomonadati</taxon>
        <taxon>Spirochaetota</taxon>
        <taxon>Spirochaetia</taxon>
        <taxon>Spirochaetales</taxon>
        <taxon>Treponemataceae</taxon>
        <taxon>Treponema</taxon>
    </lineage>
</organism>
<accession>A0A7W8GBW2</accession>
<proteinExistence type="predicted"/>
<dbReference type="RefSeq" id="WP_184661722.1">
    <property type="nucleotide sequence ID" value="NZ_CP031518.1"/>
</dbReference>
<protein>
    <submittedName>
        <fullName evidence="1">Uncharacterized protein</fullName>
    </submittedName>
</protein>
<dbReference type="EMBL" id="JACHFQ010000012">
    <property type="protein sequence ID" value="MBB5227457.1"/>
    <property type="molecule type" value="Genomic_DNA"/>
</dbReference>
<sequence>MSRVDVYNEEYVGLNHAYVQMYKFYNRLLETNDADDDVLSIIREILLVFNPTLDKIKSEMTVKTRYKDDNEPAQEAVNGSPMHSKKSDSVIYYGNFTGN</sequence>
<gene>
    <name evidence="1" type="ORF">HNP76_002857</name>
</gene>
<evidence type="ECO:0000313" key="1">
    <source>
        <dbReference type="EMBL" id="MBB5227457.1"/>
    </source>
</evidence>
<keyword evidence="2" id="KW-1185">Reference proteome</keyword>
<name>A0A7W8GBW2_9SPIR</name>
<dbReference type="Proteomes" id="UP000518887">
    <property type="component" value="Unassembled WGS sequence"/>
</dbReference>
<comment type="caution">
    <text evidence="1">The sequence shown here is derived from an EMBL/GenBank/DDBJ whole genome shotgun (WGS) entry which is preliminary data.</text>
</comment>
<dbReference type="AlphaFoldDB" id="A0A7W8GBW2"/>